<gene>
    <name evidence="1" type="ORF">Pla111_31530</name>
</gene>
<protein>
    <submittedName>
        <fullName evidence="1">Uncharacterized protein</fullName>
    </submittedName>
</protein>
<reference evidence="1 2" key="1">
    <citation type="submission" date="2019-02" db="EMBL/GenBank/DDBJ databases">
        <title>Deep-cultivation of Planctomycetes and their phenomic and genomic characterization uncovers novel biology.</title>
        <authorList>
            <person name="Wiegand S."/>
            <person name="Jogler M."/>
            <person name="Boedeker C."/>
            <person name="Pinto D."/>
            <person name="Vollmers J."/>
            <person name="Rivas-Marin E."/>
            <person name="Kohn T."/>
            <person name="Peeters S.H."/>
            <person name="Heuer A."/>
            <person name="Rast P."/>
            <person name="Oberbeckmann S."/>
            <person name="Bunk B."/>
            <person name="Jeske O."/>
            <person name="Meyerdierks A."/>
            <person name="Storesund J.E."/>
            <person name="Kallscheuer N."/>
            <person name="Luecker S."/>
            <person name="Lage O.M."/>
            <person name="Pohl T."/>
            <person name="Merkel B.J."/>
            <person name="Hornburger P."/>
            <person name="Mueller R.-W."/>
            <person name="Bruemmer F."/>
            <person name="Labrenz M."/>
            <person name="Spormann A.M."/>
            <person name="Op Den Camp H."/>
            <person name="Overmann J."/>
            <person name="Amann R."/>
            <person name="Jetten M.S.M."/>
            <person name="Mascher T."/>
            <person name="Medema M.H."/>
            <person name="Devos D.P."/>
            <person name="Kaster A.-K."/>
            <person name="Ovreas L."/>
            <person name="Rohde M."/>
            <person name="Galperin M.Y."/>
            <person name="Jogler C."/>
        </authorList>
    </citation>
    <scope>NUCLEOTIDE SEQUENCE [LARGE SCALE GENOMIC DNA]</scope>
    <source>
        <strain evidence="1 2">Pla111</strain>
    </source>
</reference>
<keyword evidence="2" id="KW-1185">Reference proteome</keyword>
<dbReference type="RefSeq" id="WP_146575342.1">
    <property type="nucleotide sequence ID" value="NZ_SJPH01000009.1"/>
</dbReference>
<evidence type="ECO:0000313" key="2">
    <source>
        <dbReference type="Proteomes" id="UP000318995"/>
    </source>
</evidence>
<name>A0A5C5VS55_9BACT</name>
<evidence type="ECO:0000313" key="1">
    <source>
        <dbReference type="EMBL" id="TWT41438.1"/>
    </source>
</evidence>
<dbReference type="EMBL" id="SJPH01000009">
    <property type="protein sequence ID" value="TWT41438.1"/>
    <property type="molecule type" value="Genomic_DNA"/>
</dbReference>
<dbReference type="Proteomes" id="UP000318995">
    <property type="component" value="Unassembled WGS sequence"/>
</dbReference>
<dbReference type="AlphaFoldDB" id="A0A5C5VS55"/>
<sequence>MLKRFLQWLSDWTGDSDLDRAIHAQLRRDGYAVHAAQIREVRLAAIQRPGWVQVYRFAVETHTAPQNPHQKRPVVLLGLSREDGRESRIEVLLTEDEAVWRERLEIWSEGLIRRR</sequence>
<proteinExistence type="predicted"/>
<dbReference type="OrthoDB" id="274356at2"/>
<accession>A0A5C5VS55</accession>
<organism evidence="1 2">
    <name type="scientific">Botrimarina hoheduenensis</name>
    <dbReference type="NCBI Taxonomy" id="2528000"/>
    <lineage>
        <taxon>Bacteria</taxon>
        <taxon>Pseudomonadati</taxon>
        <taxon>Planctomycetota</taxon>
        <taxon>Planctomycetia</taxon>
        <taxon>Pirellulales</taxon>
        <taxon>Lacipirellulaceae</taxon>
        <taxon>Botrimarina</taxon>
    </lineage>
</organism>
<comment type="caution">
    <text evidence="1">The sequence shown here is derived from an EMBL/GenBank/DDBJ whole genome shotgun (WGS) entry which is preliminary data.</text>
</comment>